<protein>
    <submittedName>
        <fullName evidence="1">ATP/maltotriose-dependent transcriptional regulator MalT</fullName>
    </submittedName>
</protein>
<name>A0A840PRJ2_9PSEU</name>
<dbReference type="InterPro" id="IPR011990">
    <property type="entry name" value="TPR-like_helical_dom_sf"/>
</dbReference>
<dbReference type="Proteomes" id="UP000584374">
    <property type="component" value="Unassembled WGS sequence"/>
</dbReference>
<proteinExistence type="predicted"/>
<dbReference type="Gene3D" id="1.25.40.10">
    <property type="entry name" value="Tetratricopeptide repeat domain"/>
    <property type="match status" value="1"/>
</dbReference>
<evidence type="ECO:0000313" key="1">
    <source>
        <dbReference type="EMBL" id="MBB5152922.1"/>
    </source>
</evidence>
<accession>A0A840PRJ2</accession>
<organism evidence="1 2">
    <name type="scientific">Saccharopolyspora phatthalungensis</name>
    <dbReference type="NCBI Taxonomy" id="664693"/>
    <lineage>
        <taxon>Bacteria</taxon>
        <taxon>Bacillati</taxon>
        <taxon>Actinomycetota</taxon>
        <taxon>Actinomycetes</taxon>
        <taxon>Pseudonocardiales</taxon>
        <taxon>Pseudonocardiaceae</taxon>
        <taxon>Saccharopolyspora</taxon>
    </lineage>
</organism>
<dbReference type="AlphaFoldDB" id="A0A840PRJ2"/>
<keyword evidence="2" id="KW-1185">Reference proteome</keyword>
<dbReference type="SUPFAM" id="SSF48452">
    <property type="entry name" value="TPR-like"/>
    <property type="match status" value="1"/>
</dbReference>
<dbReference type="EMBL" id="JACHIW010000001">
    <property type="protein sequence ID" value="MBB5152922.1"/>
    <property type="molecule type" value="Genomic_DNA"/>
</dbReference>
<evidence type="ECO:0000313" key="2">
    <source>
        <dbReference type="Proteomes" id="UP000584374"/>
    </source>
</evidence>
<gene>
    <name evidence="1" type="ORF">BJ970_000456</name>
</gene>
<sequence>MGAEGATPVVRALLLERVAWASARARDADATWCALDAVDDSYEQRGEGEPEWVYWLNRNEIDVMAGRCMIELGRPGDAEPLLSNAIANYPPERAREVALYLTWLAESHALAGDLDAARDVVQRARRYAETMPSARADLRLDAVQRLMGAGKTTFFCSGLNLHQPLTR</sequence>
<reference evidence="1 2" key="1">
    <citation type="submission" date="2020-08" db="EMBL/GenBank/DDBJ databases">
        <title>Sequencing the genomes of 1000 actinobacteria strains.</title>
        <authorList>
            <person name="Klenk H.-P."/>
        </authorList>
    </citation>
    <scope>NUCLEOTIDE SEQUENCE [LARGE SCALE GENOMIC DNA]</scope>
    <source>
        <strain evidence="1 2">DSM 45584</strain>
    </source>
</reference>
<comment type="caution">
    <text evidence="1">The sequence shown here is derived from an EMBL/GenBank/DDBJ whole genome shotgun (WGS) entry which is preliminary data.</text>
</comment>